<dbReference type="Proteomes" id="UP000197097">
    <property type="component" value="Unassembled WGS sequence"/>
</dbReference>
<organism evidence="1 2">
    <name type="scientific">Sphingopyxis witflariensis</name>
    <dbReference type="NCBI Taxonomy" id="173675"/>
    <lineage>
        <taxon>Bacteria</taxon>
        <taxon>Pseudomonadati</taxon>
        <taxon>Pseudomonadota</taxon>
        <taxon>Alphaproteobacteria</taxon>
        <taxon>Sphingomonadales</taxon>
        <taxon>Sphingomonadaceae</taxon>
        <taxon>Sphingopyxis</taxon>
    </lineage>
</organism>
<reference evidence="1 2" key="1">
    <citation type="journal article" date="2002" name="Int. J. Syst. Evol. Microbiol.">
        <title>Sphingopyxis witflariensis sp. nov., isolated from activated sludge.</title>
        <authorList>
            <person name="Kampfer P."/>
            <person name="Witzenberger R."/>
            <person name="Denner E.B."/>
            <person name="Busse H.J."/>
            <person name="Neef A."/>
        </authorList>
    </citation>
    <scope>NUCLEOTIDE SEQUENCE [LARGE SCALE GENOMIC DNA]</scope>
    <source>
        <strain evidence="1 2">DSM 14551</strain>
    </source>
</reference>
<accession>A0A2D0AN04</accession>
<sequence length="104" mass="11114">MTNKTIIDPEGLKKLSETMGALHDHLVQAGLAPDPEGLSELSRAMAKLVERMFPNGLPAGLPSINIGSPQLVEQPYRGQGIIEAELKRSGLLDEGEPIEAANDD</sequence>
<name>A0A2D0AN04_9SPHN</name>
<protein>
    <submittedName>
        <fullName evidence="1">Uncharacterized protein</fullName>
    </submittedName>
</protein>
<keyword evidence="2" id="KW-1185">Reference proteome</keyword>
<gene>
    <name evidence="1" type="ORF">CDQ91_14455</name>
</gene>
<dbReference type="RefSeq" id="WP_088473448.1">
    <property type="nucleotide sequence ID" value="NZ_NISJ01000008.1"/>
</dbReference>
<dbReference type="EMBL" id="NISJ01000008">
    <property type="protein sequence ID" value="OWQ95119.1"/>
    <property type="molecule type" value="Genomic_DNA"/>
</dbReference>
<evidence type="ECO:0000313" key="2">
    <source>
        <dbReference type="Proteomes" id="UP000197097"/>
    </source>
</evidence>
<dbReference type="AlphaFoldDB" id="A0A2D0AN04"/>
<proteinExistence type="predicted"/>
<comment type="caution">
    <text evidence="1">The sequence shown here is derived from an EMBL/GenBank/DDBJ whole genome shotgun (WGS) entry which is preliminary data.</text>
</comment>
<evidence type="ECO:0000313" key="1">
    <source>
        <dbReference type="EMBL" id="OWQ95119.1"/>
    </source>
</evidence>